<dbReference type="AlphaFoldDB" id="A0A1M5PU98"/>
<gene>
    <name evidence="3" type="ORF">SAMN02745229_00101</name>
</gene>
<accession>A0A1M5PU98</accession>
<dbReference type="RefSeq" id="WP_073384630.1">
    <property type="nucleotide sequence ID" value="NZ_FQXK01000003.1"/>
</dbReference>
<dbReference type="InterPro" id="IPR029058">
    <property type="entry name" value="AB_hydrolase_fold"/>
</dbReference>
<dbReference type="PANTHER" id="PTHR48081:SF8">
    <property type="entry name" value="ALPHA_BETA HYDROLASE FOLD-3 DOMAIN-CONTAINING PROTEIN-RELATED"/>
    <property type="match status" value="1"/>
</dbReference>
<dbReference type="EMBL" id="FQXK01000003">
    <property type="protein sequence ID" value="SHH05435.1"/>
    <property type="molecule type" value="Genomic_DNA"/>
</dbReference>
<dbReference type="OrthoDB" id="1698432at2"/>
<dbReference type="GO" id="GO:0016787">
    <property type="term" value="F:hydrolase activity"/>
    <property type="evidence" value="ECO:0007669"/>
    <property type="project" value="UniProtKB-KW"/>
</dbReference>
<organism evidence="3 4">
    <name type="scientific">Butyrivibrio fibrisolvens DSM 3071</name>
    <dbReference type="NCBI Taxonomy" id="1121131"/>
    <lineage>
        <taxon>Bacteria</taxon>
        <taxon>Bacillati</taxon>
        <taxon>Bacillota</taxon>
        <taxon>Clostridia</taxon>
        <taxon>Lachnospirales</taxon>
        <taxon>Lachnospiraceae</taxon>
        <taxon>Butyrivibrio</taxon>
    </lineage>
</organism>
<dbReference type="Gene3D" id="3.40.50.1820">
    <property type="entry name" value="alpha/beta hydrolase"/>
    <property type="match status" value="1"/>
</dbReference>
<name>A0A1M5PU98_BUTFI</name>
<dbReference type="Pfam" id="PF07859">
    <property type="entry name" value="Abhydrolase_3"/>
    <property type="match status" value="1"/>
</dbReference>
<dbReference type="Proteomes" id="UP000184278">
    <property type="component" value="Unassembled WGS sequence"/>
</dbReference>
<sequence length="304" mass="34056">MKTQRSLKYKALLGLCRLFRLQKVMELPPEKAQKLFRKAYKGVVIPEMHDDQIDMKEERVLGSTCLWYRYKKGNDRACIYIIGGGMLNYPKPGQAKEVLELAKETGVDFVLPFYPLVHTGNTLPDVYEMMYALYKEMLTKYSSENIYFLGGSSGANLALGLISYINDKGEGLPMPGKVYAGSPGSLLITDEEKKKADELDKTDVIMSQKATHAVWEGMTGGKKVADYMESLQLGNYSGLKDVYLTFGGDEVFAAAADSIKAKLEQYGVHVTMEVAPGMYHCYAVIPLVKDAIPAYRRMIEYIKI</sequence>
<feature type="domain" description="Alpha/beta hydrolase fold-3" evidence="2">
    <location>
        <begin position="79"/>
        <end position="283"/>
    </location>
</feature>
<keyword evidence="4" id="KW-1185">Reference proteome</keyword>
<evidence type="ECO:0000313" key="3">
    <source>
        <dbReference type="EMBL" id="SHH05435.1"/>
    </source>
</evidence>
<proteinExistence type="predicted"/>
<reference evidence="4" key="1">
    <citation type="submission" date="2016-11" db="EMBL/GenBank/DDBJ databases">
        <authorList>
            <person name="Varghese N."/>
            <person name="Submissions S."/>
        </authorList>
    </citation>
    <scope>NUCLEOTIDE SEQUENCE [LARGE SCALE GENOMIC DNA]</scope>
    <source>
        <strain evidence="4">DSM 3071</strain>
    </source>
</reference>
<keyword evidence="1" id="KW-0378">Hydrolase</keyword>
<evidence type="ECO:0000256" key="1">
    <source>
        <dbReference type="ARBA" id="ARBA00022801"/>
    </source>
</evidence>
<protein>
    <submittedName>
        <fullName evidence="3">Acetyl esterase/lipase</fullName>
    </submittedName>
</protein>
<dbReference type="PANTHER" id="PTHR48081">
    <property type="entry name" value="AB HYDROLASE SUPERFAMILY PROTEIN C4A8.06C"/>
    <property type="match status" value="1"/>
</dbReference>
<dbReference type="InterPro" id="IPR050300">
    <property type="entry name" value="GDXG_lipolytic_enzyme"/>
</dbReference>
<dbReference type="STRING" id="1121131.SAMN02745229_00101"/>
<evidence type="ECO:0000313" key="4">
    <source>
        <dbReference type="Proteomes" id="UP000184278"/>
    </source>
</evidence>
<dbReference type="InterPro" id="IPR013094">
    <property type="entry name" value="AB_hydrolase_3"/>
</dbReference>
<dbReference type="GeneID" id="89509161"/>
<evidence type="ECO:0000259" key="2">
    <source>
        <dbReference type="Pfam" id="PF07859"/>
    </source>
</evidence>
<dbReference type="SUPFAM" id="SSF53474">
    <property type="entry name" value="alpha/beta-Hydrolases"/>
    <property type="match status" value="1"/>
</dbReference>